<dbReference type="Pfam" id="PF01903">
    <property type="entry name" value="CbiX"/>
    <property type="match status" value="2"/>
</dbReference>
<evidence type="ECO:0000313" key="3">
    <source>
        <dbReference type="EMBL" id="MDN4472457.1"/>
    </source>
</evidence>
<dbReference type="InterPro" id="IPR002762">
    <property type="entry name" value="CbiX-like"/>
</dbReference>
<gene>
    <name evidence="3" type="ORF">QQX04_05560</name>
</gene>
<evidence type="ECO:0000256" key="2">
    <source>
        <dbReference type="ARBA" id="ARBA00023239"/>
    </source>
</evidence>
<dbReference type="SUPFAM" id="SSF53800">
    <property type="entry name" value="Chelatase"/>
    <property type="match status" value="1"/>
</dbReference>
<dbReference type="RefSeq" id="WP_301127050.1">
    <property type="nucleotide sequence ID" value="NZ_JAUHPV010000003.1"/>
</dbReference>
<reference evidence="3" key="1">
    <citation type="submission" date="2023-06" db="EMBL/GenBank/DDBJ databases">
        <title>SYSU T00b26.</title>
        <authorList>
            <person name="Gao L."/>
            <person name="Fang B.-Z."/>
            <person name="Li W.-J."/>
        </authorList>
    </citation>
    <scope>NUCLEOTIDE SEQUENCE</scope>
    <source>
        <strain evidence="3">SYSU T00b26</strain>
    </source>
</reference>
<proteinExistence type="predicted"/>
<dbReference type="EMBL" id="JAUHPV010000003">
    <property type="protein sequence ID" value="MDN4472457.1"/>
    <property type="molecule type" value="Genomic_DNA"/>
</dbReference>
<organism evidence="3 4">
    <name type="scientific">Demequina zhanjiangensis</name>
    <dbReference type="NCBI Taxonomy" id="3051659"/>
    <lineage>
        <taxon>Bacteria</taxon>
        <taxon>Bacillati</taxon>
        <taxon>Actinomycetota</taxon>
        <taxon>Actinomycetes</taxon>
        <taxon>Micrococcales</taxon>
        <taxon>Demequinaceae</taxon>
        <taxon>Demequina</taxon>
    </lineage>
</organism>
<dbReference type="Gene3D" id="3.40.50.1400">
    <property type="match status" value="2"/>
</dbReference>
<dbReference type="PANTHER" id="PTHR33542">
    <property type="entry name" value="SIROHYDROCHLORIN FERROCHELATASE, CHLOROPLASTIC"/>
    <property type="match status" value="1"/>
</dbReference>
<keyword evidence="4" id="KW-1185">Reference proteome</keyword>
<sequence length="230" mass="24184">MTSPILIGCAHGTRSEAGREVVRELLQEVRAALPDVDVREAYVDVHGPDLNDVVAEIEQGEGLQAVVVPLLLAGGYHVYHDIANAVADRPDVVATSALGPDSRLVKLLMARLAEAGVPEDATVVLAPAGSSDERSQADTEKTAEMLRTAWHGPVRVGFAADFTPTVSEAVATARDFGEDGAVAVASYLLAPGVFQDRLAESGADCVTKPLAPHRVLVDIVVGRYREACGV</sequence>
<keyword evidence="2" id="KW-0456">Lyase</keyword>
<dbReference type="PANTHER" id="PTHR33542:SF5">
    <property type="entry name" value="FERROCHELATASE CHE1"/>
    <property type="match status" value="1"/>
</dbReference>
<dbReference type="CDD" id="cd03416">
    <property type="entry name" value="CbiX_SirB_N"/>
    <property type="match status" value="1"/>
</dbReference>
<evidence type="ECO:0000313" key="4">
    <source>
        <dbReference type="Proteomes" id="UP001172738"/>
    </source>
</evidence>
<accession>A0ABT8G031</accession>
<protein>
    <submittedName>
        <fullName evidence="3">Sirohydrochlorin chelatase</fullName>
    </submittedName>
</protein>
<evidence type="ECO:0000256" key="1">
    <source>
        <dbReference type="ARBA" id="ARBA00022723"/>
    </source>
</evidence>
<name>A0ABT8G031_9MICO</name>
<dbReference type="InterPro" id="IPR050963">
    <property type="entry name" value="Sirohydro_Cobaltochel/CbiX"/>
</dbReference>
<keyword evidence="1" id="KW-0479">Metal-binding</keyword>
<dbReference type="Proteomes" id="UP001172738">
    <property type="component" value="Unassembled WGS sequence"/>
</dbReference>
<comment type="caution">
    <text evidence="3">The sequence shown here is derived from an EMBL/GenBank/DDBJ whole genome shotgun (WGS) entry which is preliminary data.</text>
</comment>